<evidence type="ECO:0008006" key="3">
    <source>
        <dbReference type="Google" id="ProtNLM"/>
    </source>
</evidence>
<evidence type="ECO:0000313" key="2">
    <source>
        <dbReference type="Proteomes" id="UP001432322"/>
    </source>
</evidence>
<dbReference type="InterPro" id="IPR001283">
    <property type="entry name" value="CRISP-related"/>
</dbReference>
<comment type="caution">
    <text evidence="1">The sequence shown here is derived from an EMBL/GenBank/DDBJ whole genome shotgun (WGS) entry which is preliminary data.</text>
</comment>
<dbReference type="PROSITE" id="PS01010">
    <property type="entry name" value="CRISP_2"/>
    <property type="match status" value="1"/>
</dbReference>
<dbReference type="Proteomes" id="UP001432322">
    <property type="component" value="Unassembled WGS sequence"/>
</dbReference>
<dbReference type="SUPFAM" id="SSF55797">
    <property type="entry name" value="PR-1-like"/>
    <property type="match status" value="1"/>
</dbReference>
<gene>
    <name evidence="1" type="ORF">PFISCL1PPCAC_28898</name>
</gene>
<keyword evidence="2" id="KW-1185">Reference proteome</keyword>
<dbReference type="CDD" id="cd05380">
    <property type="entry name" value="CAP_euk"/>
    <property type="match status" value="1"/>
</dbReference>
<dbReference type="InterPro" id="IPR035940">
    <property type="entry name" value="CAP_sf"/>
</dbReference>
<reference evidence="1" key="1">
    <citation type="submission" date="2023-10" db="EMBL/GenBank/DDBJ databases">
        <title>Genome assembly of Pristionchus species.</title>
        <authorList>
            <person name="Yoshida K."/>
            <person name="Sommer R.J."/>
        </authorList>
    </citation>
    <scope>NUCLEOTIDE SEQUENCE</scope>
    <source>
        <strain evidence="1">RS5133</strain>
    </source>
</reference>
<feature type="non-terminal residue" evidence="1">
    <location>
        <position position="147"/>
    </location>
</feature>
<organism evidence="1 2">
    <name type="scientific">Pristionchus fissidentatus</name>
    <dbReference type="NCBI Taxonomy" id="1538716"/>
    <lineage>
        <taxon>Eukaryota</taxon>
        <taxon>Metazoa</taxon>
        <taxon>Ecdysozoa</taxon>
        <taxon>Nematoda</taxon>
        <taxon>Chromadorea</taxon>
        <taxon>Rhabditida</taxon>
        <taxon>Rhabditina</taxon>
        <taxon>Diplogasteromorpha</taxon>
        <taxon>Diplogasteroidea</taxon>
        <taxon>Neodiplogasteridae</taxon>
        <taxon>Pristionchus</taxon>
    </lineage>
</organism>
<dbReference type="Gene3D" id="3.40.33.10">
    <property type="entry name" value="CAP"/>
    <property type="match status" value="1"/>
</dbReference>
<dbReference type="InterPro" id="IPR018244">
    <property type="entry name" value="Allrgn_V5/Tpx1_CS"/>
</dbReference>
<dbReference type="EMBL" id="BTSY01000189">
    <property type="protein sequence ID" value="GMT37601.1"/>
    <property type="molecule type" value="Genomic_DNA"/>
</dbReference>
<sequence>CKYASNNYIGMYHNNCTIGHATQDAWWSSHRLGCGIETCAENGGNTVFMVCRYSPSGNIRTSETYGAGVTCSACPAETTCEQATGLCVKGAATVPTATTITVENLATTTAPEAASVETEETPVQSATTERPFVTMGSEPYTAINECS</sequence>
<accession>A0AAV5WZR4</accession>
<dbReference type="AlphaFoldDB" id="A0AAV5WZR4"/>
<feature type="non-terminal residue" evidence="1">
    <location>
        <position position="1"/>
    </location>
</feature>
<dbReference type="GO" id="GO:0005576">
    <property type="term" value="C:extracellular region"/>
    <property type="evidence" value="ECO:0007669"/>
    <property type="project" value="InterPro"/>
</dbReference>
<proteinExistence type="predicted"/>
<protein>
    <recommendedName>
        <fullName evidence="3">SCP domain-containing protein</fullName>
    </recommendedName>
</protein>
<evidence type="ECO:0000313" key="1">
    <source>
        <dbReference type="EMBL" id="GMT37601.1"/>
    </source>
</evidence>
<dbReference type="PRINTS" id="PR00837">
    <property type="entry name" value="V5TPXLIKE"/>
</dbReference>
<name>A0AAV5WZR4_9BILA</name>